<protein>
    <submittedName>
        <fullName evidence="1">Uncharacterized protein</fullName>
    </submittedName>
</protein>
<accession>A0A6C0I9B2</accession>
<name>A0A6C0I9B2_9ZZZZ</name>
<reference evidence="1" key="1">
    <citation type="journal article" date="2020" name="Nature">
        <title>Giant virus diversity and host interactions through global metagenomics.</title>
        <authorList>
            <person name="Schulz F."/>
            <person name="Roux S."/>
            <person name="Paez-Espino D."/>
            <person name="Jungbluth S."/>
            <person name="Walsh D.A."/>
            <person name="Denef V.J."/>
            <person name="McMahon K.D."/>
            <person name="Konstantinidis K.T."/>
            <person name="Eloe-Fadrosh E.A."/>
            <person name="Kyrpides N.C."/>
            <person name="Woyke T."/>
        </authorList>
    </citation>
    <scope>NUCLEOTIDE SEQUENCE</scope>
    <source>
        <strain evidence="1">GVMAG-M-3300023184-60</strain>
    </source>
</reference>
<dbReference type="EMBL" id="MN740143">
    <property type="protein sequence ID" value="QHT89601.1"/>
    <property type="molecule type" value="Genomic_DNA"/>
</dbReference>
<dbReference type="AlphaFoldDB" id="A0A6C0I9B2"/>
<proteinExistence type="predicted"/>
<sequence>MLRKNSYCFLCYSADNIIYTKTLFICKKCNMPIKKCDICGFYCDDKCLDIFDKCTTISDI</sequence>
<organism evidence="1">
    <name type="scientific">viral metagenome</name>
    <dbReference type="NCBI Taxonomy" id="1070528"/>
    <lineage>
        <taxon>unclassified sequences</taxon>
        <taxon>metagenomes</taxon>
        <taxon>organismal metagenomes</taxon>
    </lineage>
</organism>
<evidence type="ECO:0000313" key="1">
    <source>
        <dbReference type="EMBL" id="QHT89601.1"/>
    </source>
</evidence>